<dbReference type="OrthoDB" id="9976870at2759"/>
<dbReference type="Proteomes" id="UP000190312">
    <property type="component" value="Unassembled WGS sequence"/>
</dbReference>
<reference evidence="1 2" key="1">
    <citation type="submission" date="2016-10" db="EMBL/GenBank/DDBJ databases">
        <title>Genome sequencing of Aspergillus oryzae BCC7051.</title>
        <authorList>
            <person name="Thammarongtham C."/>
            <person name="Vorapreeda T."/>
            <person name="Nookaew I."/>
            <person name="Srisuk T."/>
            <person name="Land M."/>
            <person name="Jeennor S."/>
            <person name="Laoteng K."/>
        </authorList>
    </citation>
    <scope>NUCLEOTIDE SEQUENCE [LARGE SCALE GENOMIC DNA]</scope>
    <source>
        <strain evidence="1 2">BCC7051</strain>
    </source>
</reference>
<accession>A0A1S9DZB8</accession>
<dbReference type="AlphaFoldDB" id="A0A1S9DZB8"/>
<dbReference type="EMBL" id="MKZY01000001">
    <property type="protein sequence ID" value="OOO14402.1"/>
    <property type="molecule type" value="Genomic_DNA"/>
</dbReference>
<dbReference type="Gene3D" id="2.60.120.10">
    <property type="entry name" value="Jelly Rolls"/>
    <property type="match status" value="1"/>
</dbReference>
<proteinExistence type="predicted"/>
<dbReference type="InterPro" id="IPR014710">
    <property type="entry name" value="RmlC-like_jellyroll"/>
</dbReference>
<comment type="caution">
    <text evidence="1">The sequence shown here is derived from an EMBL/GenBank/DDBJ whole genome shotgun (WGS) entry which is preliminary data.</text>
</comment>
<dbReference type="SUPFAM" id="SSF51182">
    <property type="entry name" value="RmlC-like cupins"/>
    <property type="match status" value="1"/>
</dbReference>
<sequence length="324" mass="36538">MGFLTPFVPYHTSAGSSTIRKFGGLLTVEFLEPPPGRSFMMRQTYRLDVEGPVSPALRKLIDSPQRPDGPAMHFHRYQSEFFHVEHGICVAEVDGVSRNLTPEDGEVSLPANRIHRFHIHPDSGEYMTVLLSGSDAGIDNQLDRVFFENWYGYWHDALLYDGGLDFIQKLQMLDAGGHYTPAPAWMPFRLFFGYWASVVIGRWLGGLLGYKPFFKEYTTDWEFAVNKMKSSFWTRRSVDGFWAAKERWDREADLSAGPNPTNAELQYLLEDVTAATRAAKSKAAEKGLNTNGSVQISELSRADEETVIGISSGLKSEIAQVRKR</sequence>
<dbReference type="InterPro" id="IPR011051">
    <property type="entry name" value="RmlC_Cupin_sf"/>
</dbReference>
<evidence type="ECO:0000313" key="1">
    <source>
        <dbReference type="EMBL" id="OOO14402.1"/>
    </source>
</evidence>
<organism evidence="1 2">
    <name type="scientific">Aspergillus oryzae</name>
    <name type="common">Yellow koji mold</name>
    <dbReference type="NCBI Taxonomy" id="5062"/>
    <lineage>
        <taxon>Eukaryota</taxon>
        <taxon>Fungi</taxon>
        <taxon>Dikarya</taxon>
        <taxon>Ascomycota</taxon>
        <taxon>Pezizomycotina</taxon>
        <taxon>Eurotiomycetes</taxon>
        <taxon>Eurotiomycetidae</taxon>
        <taxon>Eurotiales</taxon>
        <taxon>Aspergillaceae</taxon>
        <taxon>Aspergillus</taxon>
        <taxon>Aspergillus subgen. Circumdati</taxon>
    </lineage>
</organism>
<protein>
    <submittedName>
        <fullName evidence="1">Uncharacterized protein</fullName>
    </submittedName>
</protein>
<gene>
    <name evidence="1" type="ORF">OAory_01029970</name>
</gene>
<dbReference type="VEuPathDB" id="FungiDB:AO090023000879"/>
<name>A0A1S9DZB8_ASPOZ</name>
<evidence type="ECO:0000313" key="2">
    <source>
        <dbReference type="Proteomes" id="UP000190312"/>
    </source>
</evidence>